<sequence>MINSITEEFPVVSGHLSLDLVNTEVVRRGGRHDLLITSEDLIHWVETMRRTGSLVPSVLPEGYDSPEALRTLRSVRDFLRGNFEEIADGGNPAGDLKDRLEEWMERSPFSYRMIGSSLVPVPKGHPADALASLVAFDALRLLAAGDLQTLHRCANPDCVLLFIDASGRRKWCSMRICGNRAKVARHQSLKGNKTRMDEGKADE</sequence>
<dbReference type="OrthoDB" id="123307at2"/>
<keyword evidence="3" id="KW-1185">Reference proteome</keyword>
<dbReference type="EMBL" id="CP002017">
    <property type="protein sequence ID" value="ADG06884.1"/>
    <property type="molecule type" value="Genomic_DNA"/>
</dbReference>
<dbReference type="eggNOG" id="COG5516">
    <property type="taxonomic scope" value="Bacteria"/>
</dbReference>
<dbReference type="SUPFAM" id="SSF160904">
    <property type="entry name" value="Jann2411-like"/>
    <property type="match status" value="1"/>
</dbReference>
<evidence type="ECO:0000259" key="1">
    <source>
        <dbReference type="Pfam" id="PF11706"/>
    </source>
</evidence>
<gene>
    <name evidence="2" type="ordered locus">Btus_2207</name>
</gene>
<dbReference type="STRING" id="562970.Btus_2207"/>
<dbReference type="Proteomes" id="UP000002368">
    <property type="component" value="Chromosome"/>
</dbReference>
<reference evidence="2 3" key="1">
    <citation type="journal article" date="2011" name="Stand. Genomic Sci.">
        <title>Complete genome sequence of the thermophilic, hydrogen-oxidizing Bacillus tusciae type strain (T2) and reclassification in the new genus, Kyrpidia gen. nov. as Kyrpidia tusciae comb. nov. and emendation of the family Alicyclobacillaceae da Costa and Rainey, 2010.</title>
        <authorList>
            <person name="Klenk H.P."/>
            <person name="Lapidus A."/>
            <person name="Chertkov O."/>
            <person name="Copeland A."/>
            <person name="Del Rio T.G."/>
            <person name="Nolan M."/>
            <person name="Lucas S."/>
            <person name="Chen F."/>
            <person name="Tice H."/>
            <person name="Cheng J.F."/>
            <person name="Han C."/>
            <person name="Bruce D."/>
            <person name="Goodwin L."/>
            <person name="Pitluck S."/>
            <person name="Pati A."/>
            <person name="Ivanova N."/>
            <person name="Mavromatis K."/>
            <person name="Daum C."/>
            <person name="Chen A."/>
            <person name="Palaniappan K."/>
            <person name="Chang Y.J."/>
            <person name="Land M."/>
            <person name="Hauser L."/>
            <person name="Jeffries C.D."/>
            <person name="Detter J.C."/>
            <person name="Rohde M."/>
            <person name="Abt B."/>
            <person name="Pukall R."/>
            <person name="Goker M."/>
            <person name="Bristow J."/>
            <person name="Markowitz V."/>
            <person name="Hugenholtz P."/>
            <person name="Eisen J.A."/>
        </authorList>
    </citation>
    <scope>NUCLEOTIDE SEQUENCE [LARGE SCALE GENOMIC DNA]</scope>
    <source>
        <strain evidence="2 3">DSM 2912</strain>
    </source>
</reference>
<name>D5WRT2_KYRT2</name>
<organism evidence="2 3">
    <name type="scientific">Kyrpidia tusciae (strain DSM 2912 / NBRC 15312 / T2)</name>
    <name type="common">Bacillus tusciae</name>
    <dbReference type="NCBI Taxonomy" id="562970"/>
    <lineage>
        <taxon>Bacteria</taxon>
        <taxon>Bacillati</taxon>
        <taxon>Bacillota</taxon>
        <taxon>Bacilli</taxon>
        <taxon>Bacillales</taxon>
        <taxon>Alicyclobacillaceae</taxon>
        <taxon>Kyrpidia</taxon>
    </lineage>
</organism>
<proteinExistence type="predicted"/>
<dbReference type="InterPro" id="IPR010852">
    <property type="entry name" value="ABATE"/>
</dbReference>
<dbReference type="InterPro" id="IPR021005">
    <property type="entry name" value="Znf_CGNR"/>
</dbReference>
<accession>D5WRT2</accession>
<dbReference type="Gene3D" id="1.10.3300.10">
    <property type="entry name" value="Jann2411-like domain"/>
    <property type="match status" value="1"/>
</dbReference>
<dbReference type="PANTHER" id="PTHR35525:SF3">
    <property type="entry name" value="BLL6575 PROTEIN"/>
    <property type="match status" value="1"/>
</dbReference>
<dbReference type="KEGG" id="bts:Btus_2207"/>
<dbReference type="AlphaFoldDB" id="D5WRT2"/>
<dbReference type="Pfam" id="PF07336">
    <property type="entry name" value="ABATE"/>
    <property type="match status" value="1"/>
</dbReference>
<dbReference type="Pfam" id="PF11706">
    <property type="entry name" value="zf-CGNR"/>
    <property type="match status" value="1"/>
</dbReference>
<dbReference type="InterPro" id="IPR023286">
    <property type="entry name" value="ABATE_dom_sf"/>
</dbReference>
<dbReference type="HOGENOM" id="CLU_087298_3_0_9"/>
<feature type="domain" description="Zinc finger CGNR" evidence="1">
    <location>
        <begin position="150"/>
        <end position="187"/>
    </location>
</feature>
<protein>
    <recommendedName>
        <fullName evidence="1">Zinc finger CGNR domain-containing protein</fullName>
    </recommendedName>
</protein>
<evidence type="ECO:0000313" key="2">
    <source>
        <dbReference type="EMBL" id="ADG06884.1"/>
    </source>
</evidence>
<evidence type="ECO:0000313" key="3">
    <source>
        <dbReference type="Proteomes" id="UP000002368"/>
    </source>
</evidence>
<dbReference type="PANTHER" id="PTHR35525">
    <property type="entry name" value="BLL6575 PROTEIN"/>
    <property type="match status" value="1"/>
</dbReference>